<accession>X1L138</accession>
<sequence>MMATHLENLEKILVFILRETSAKKMIDILYEKIKFTVEEHIILRDIENFIAYFKFLLSVTNIPQELKFELKLIQAFIDRTYVGFSDQIQKFRARKLYTYLKKQLHGGAKITNKDLELLEKTLEQARKPSLEKLMEHIRVAMILKWLQGPLKDQLSMGMKDYVIFLATAYGQYEQDRVFNIEWQPYNVSKKDMTLIIREYTIFEISIIEAMQAIRKARASNPNPNKYREQFRIVLVSLDNLVKMTKKGELNSVEAFKDKIIVSTALIYIQDEFVKKDTE</sequence>
<protein>
    <submittedName>
        <fullName evidence="1">Uncharacterized protein</fullName>
    </submittedName>
</protein>
<evidence type="ECO:0000313" key="1">
    <source>
        <dbReference type="EMBL" id="GAH99600.1"/>
    </source>
</evidence>
<name>X1L138_9ZZZZ</name>
<reference evidence="1" key="1">
    <citation type="journal article" date="2014" name="Front. Microbiol.">
        <title>High frequency of phylogenetically diverse reductive dehalogenase-homologous genes in deep subseafloor sedimentary metagenomes.</title>
        <authorList>
            <person name="Kawai M."/>
            <person name="Futagami T."/>
            <person name="Toyoda A."/>
            <person name="Takaki Y."/>
            <person name="Nishi S."/>
            <person name="Hori S."/>
            <person name="Arai W."/>
            <person name="Tsubouchi T."/>
            <person name="Morono Y."/>
            <person name="Uchiyama I."/>
            <person name="Ito T."/>
            <person name="Fujiyama A."/>
            <person name="Inagaki F."/>
            <person name="Takami H."/>
        </authorList>
    </citation>
    <scope>NUCLEOTIDE SEQUENCE</scope>
    <source>
        <strain evidence="1">Expedition CK06-06</strain>
    </source>
</reference>
<dbReference type="EMBL" id="BARV01001736">
    <property type="protein sequence ID" value="GAH99600.1"/>
    <property type="molecule type" value="Genomic_DNA"/>
</dbReference>
<gene>
    <name evidence="1" type="ORF">S06H3_04844</name>
</gene>
<organism evidence="1">
    <name type="scientific">marine sediment metagenome</name>
    <dbReference type="NCBI Taxonomy" id="412755"/>
    <lineage>
        <taxon>unclassified sequences</taxon>
        <taxon>metagenomes</taxon>
        <taxon>ecological metagenomes</taxon>
    </lineage>
</organism>
<proteinExistence type="predicted"/>
<feature type="non-terminal residue" evidence="1">
    <location>
        <position position="278"/>
    </location>
</feature>
<dbReference type="AlphaFoldDB" id="X1L138"/>
<comment type="caution">
    <text evidence="1">The sequence shown here is derived from an EMBL/GenBank/DDBJ whole genome shotgun (WGS) entry which is preliminary data.</text>
</comment>